<evidence type="ECO:0000256" key="3">
    <source>
        <dbReference type="ARBA" id="ARBA00023125"/>
    </source>
</evidence>
<comment type="caution">
    <text evidence="8">The sequence shown here is derived from an EMBL/GenBank/DDBJ whole genome shotgun (WGS) entry which is preliminary data.</text>
</comment>
<dbReference type="EMBL" id="PNEN01001789">
    <property type="protein sequence ID" value="PPJ50280.1"/>
    <property type="molecule type" value="Genomic_DNA"/>
</dbReference>
<dbReference type="InterPro" id="IPR007219">
    <property type="entry name" value="XnlR_reg_dom"/>
</dbReference>
<sequence length="560" mass="64360">MSGRSPENAATSEPFSHDTRGREVIEYHDGTNPMSIWSAALGAQKTQRRVRIIVQDVDSLQCPSPDVAGLDRLDAEYLSRRGAFDFPPAATIDALLHVYFESVHPNAPILQRAQFISDYEQRTCSPFLLQSMLANVVPYASEVLIQYAGYSDRATAQRSFFLKAKRLYDFGHEKSQLRLLQGCIILSSLSFSYSIEYDFHFWFNNAVRIATQMGLHRDSTIEVTPDLERTLLRRIWWVLYYRDKSLVISGLQNLQRIHDSDFDTAPLNVADFETEDHDSLSHPVLSKSTNIHKLYLVHACQIALMISRFLSLLSRGVKEFDLEAAQRLEADLLHWRTTLPTELRVDIVYEWSAANVWILVLAGISYRFQSLLYRALTEQYGILNHDLSALRASLKQEAAMFELGTILRRIMLHDLIQTCPLSLLTCISTLLALRIEMALKLDSSPNRKLRLRPQMYEDLEHLEECSRFWTPLKWPVKMFEVVLARNDLTWNPAPSSVRQPPSDQTMPTSMHTRRFFPHTTGQDNHVSNTHDPFLAFDATFREDRDTESWLQELLSCGFAV</sequence>
<gene>
    <name evidence="8" type="ORF">CBER1_04886</name>
</gene>
<keyword evidence="5" id="KW-0539">Nucleus</keyword>
<dbReference type="GO" id="GO:0008270">
    <property type="term" value="F:zinc ion binding"/>
    <property type="evidence" value="ECO:0007669"/>
    <property type="project" value="InterPro"/>
</dbReference>
<dbReference type="PANTHER" id="PTHR47171">
    <property type="entry name" value="FARA-RELATED"/>
    <property type="match status" value="1"/>
</dbReference>
<evidence type="ECO:0000313" key="8">
    <source>
        <dbReference type="EMBL" id="PPJ50280.1"/>
    </source>
</evidence>
<dbReference type="GO" id="GO:0006351">
    <property type="term" value="P:DNA-templated transcription"/>
    <property type="evidence" value="ECO:0007669"/>
    <property type="project" value="InterPro"/>
</dbReference>
<feature type="domain" description="Xylanolytic transcriptional activator regulatory" evidence="7">
    <location>
        <begin position="199"/>
        <end position="272"/>
    </location>
</feature>
<dbReference type="CDD" id="cd12148">
    <property type="entry name" value="fungal_TF_MHR"/>
    <property type="match status" value="1"/>
</dbReference>
<evidence type="ECO:0000256" key="5">
    <source>
        <dbReference type="ARBA" id="ARBA00023242"/>
    </source>
</evidence>
<protein>
    <recommendedName>
        <fullName evidence="7">Xylanolytic transcriptional activator regulatory domain-containing protein</fullName>
    </recommendedName>
</protein>
<name>A0A2S6BS40_9PEZI</name>
<proteinExistence type="predicted"/>
<keyword evidence="9" id="KW-1185">Reference proteome</keyword>
<evidence type="ECO:0000256" key="2">
    <source>
        <dbReference type="ARBA" id="ARBA00023015"/>
    </source>
</evidence>
<dbReference type="InterPro" id="IPR052073">
    <property type="entry name" value="Amide_Lactam_Regulators"/>
</dbReference>
<keyword evidence="1" id="KW-0862">Zinc</keyword>
<evidence type="ECO:0000256" key="1">
    <source>
        <dbReference type="ARBA" id="ARBA00022833"/>
    </source>
</evidence>
<evidence type="ECO:0000256" key="4">
    <source>
        <dbReference type="ARBA" id="ARBA00023163"/>
    </source>
</evidence>
<evidence type="ECO:0000259" key="7">
    <source>
        <dbReference type="SMART" id="SM00906"/>
    </source>
</evidence>
<keyword evidence="4" id="KW-0804">Transcription</keyword>
<dbReference type="Pfam" id="PF04082">
    <property type="entry name" value="Fungal_trans"/>
    <property type="match status" value="1"/>
</dbReference>
<keyword evidence="3" id="KW-0238">DNA-binding</keyword>
<dbReference type="OrthoDB" id="5121955at2759"/>
<keyword evidence="2" id="KW-0805">Transcription regulation</keyword>
<dbReference type="PANTHER" id="PTHR47171:SF1">
    <property type="entry name" value="ZN(II)2CYS6 TRANSCRIPTION FACTOR (EUROFUNG)"/>
    <property type="match status" value="1"/>
</dbReference>
<dbReference type="Proteomes" id="UP000237631">
    <property type="component" value="Unassembled WGS sequence"/>
</dbReference>
<dbReference type="AlphaFoldDB" id="A0A2S6BS40"/>
<reference evidence="9" key="1">
    <citation type="journal article" date="2017" name="bioRxiv">
        <title>Conservation of a gene cluster reveals novel cercosporin biosynthetic mechanisms and extends production to the genus Colletotrichum.</title>
        <authorList>
            <person name="de Jonge R."/>
            <person name="Ebert M.K."/>
            <person name="Huitt-Roehl C.R."/>
            <person name="Pal P."/>
            <person name="Suttle J.C."/>
            <person name="Spanner R.E."/>
            <person name="Neubauer J.D."/>
            <person name="Jurick W.M.II."/>
            <person name="Stott K.A."/>
            <person name="Secor G.A."/>
            <person name="Thomma B.P.H.J."/>
            <person name="Van de Peer Y."/>
            <person name="Townsend C.A."/>
            <person name="Bolton M.D."/>
        </authorList>
    </citation>
    <scope>NUCLEOTIDE SEQUENCE [LARGE SCALE GENOMIC DNA]</scope>
    <source>
        <strain evidence="9">CBS538.71</strain>
    </source>
</reference>
<organism evidence="8 9">
    <name type="scientific">Cercospora berteroae</name>
    <dbReference type="NCBI Taxonomy" id="357750"/>
    <lineage>
        <taxon>Eukaryota</taxon>
        <taxon>Fungi</taxon>
        <taxon>Dikarya</taxon>
        <taxon>Ascomycota</taxon>
        <taxon>Pezizomycotina</taxon>
        <taxon>Dothideomycetes</taxon>
        <taxon>Dothideomycetidae</taxon>
        <taxon>Mycosphaerellales</taxon>
        <taxon>Mycosphaerellaceae</taxon>
        <taxon>Cercospora</taxon>
    </lineage>
</organism>
<dbReference type="GO" id="GO:0003677">
    <property type="term" value="F:DNA binding"/>
    <property type="evidence" value="ECO:0007669"/>
    <property type="project" value="UniProtKB-KW"/>
</dbReference>
<evidence type="ECO:0000313" key="9">
    <source>
        <dbReference type="Proteomes" id="UP000237631"/>
    </source>
</evidence>
<feature type="region of interest" description="Disordered" evidence="6">
    <location>
        <begin position="1"/>
        <end position="21"/>
    </location>
</feature>
<evidence type="ECO:0000256" key="6">
    <source>
        <dbReference type="SAM" id="MobiDB-lite"/>
    </source>
</evidence>
<dbReference type="SMART" id="SM00906">
    <property type="entry name" value="Fungal_trans"/>
    <property type="match status" value="1"/>
</dbReference>
<accession>A0A2S6BS40</accession>